<dbReference type="AlphaFoldDB" id="A0A554NEN0"/>
<evidence type="ECO:0000259" key="2">
    <source>
        <dbReference type="Pfam" id="PF18204"/>
    </source>
</evidence>
<dbReference type="InterPro" id="IPR026371">
    <property type="entry name" value="PGF_CTERM"/>
</dbReference>
<protein>
    <submittedName>
        <fullName evidence="4">PGF-CTERM sorting domain-containing protein</fullName>
    </submittedName>
</protein>
<dbReference type="Pfam" id="PF18204">
    <property type="entry name" value="PGF-CTERM"/>
    <property type="match status" value="1"/>
</dbReference>
<proteinExistence type="predicted"/>
<feature type="domain" description="DUF7282" evidence="3">
    <location>
        <begin position="524"/>
        <end position="629"/>
    </location>
</feature>
<feature type="domain" description="PGF-CTERM archaeal protein-sorting signal" evidence="2">
    <location>
        <begin position="888"/>
        <end position="909"/>
    </location>
</feature>
<dbReference type="Proteomes" id="UP000319894">
    <property type="component" value="Unassembled WGS sequence"/>
</dbReference>
<dbReference type="NCBIfam" id="TIGR04126">
    <property type="entry name" value="PGF_CTERM"/>
    <property type="match status" value="1"/>
</dbReference>
<name>A0A554NEN0_9EURY</name>
<gene>
    <name evidence="4" type="ORF">DP107_01275</name>
</gene>
<dbReference type="GO" id="GO:0030115">
    <property type="term" value="C:S-layer"/>
    <property type="evidence" value="ECO:0007669"/>
    <property type="project" value="UniProtKB-SubCell"/>
</dbReference>
<comment type="caution">
    <text evidence="4">The sequence shown here is derived from an EMBL/GenBank/DDBJ whole genome shotgun (WGS) entry which is preliminary data.</text>
</comment>
<evidence type="ECO:0000313" key="5">
    <source>
        <dbReference type="Proteomes" id="UP000319894"/>
    </source>
</evidence>
<evidence type="ECO:0000313" key="4">
    <source>
        <dbReference type="EMBL" id="TSD15843.1"/>
    </source>
</evidence>
<accession>A0A554NEN0</accession>
<sequence length="910" mass="93898">MHRRMSVLVVAVALVVAGATAGVTGAVGATSTDAESDDASAVSTESTALTHVASVSISNQTSGGTVVTVEEVYVPDGGFVTIHDERLAEGGEGVLSSVRGSSQYLSPGNHSDVRVRLNDPIRDDSAVIAMPHRDSDGDRAYEFVSGNAEVDGPYTADGEIVTDSATVTASATVSISDQPTDGTTVLVDRTELANGGFVTIHDSSVLDGATFESVRGSSEKLDAGIHSDIRITLDEPLENDDTVVAMPHRDTDDDGSYDFVTSDGGDDGPYTDADGSIVTDAGSAVLTDTADVTMADDVSGGNLVTVDEVFLPNGGFVTAHDGNVSEDALGSVRGTSEYLGPGYHETVHIVLDDPFTGDNATVVPMAHTDTNNNEQYDFVRSEGRNDGPYTDDNGAVIDQATLDIAAGFHVDTQPSDGVTVTVDHVDLSEDGYVTIHDSSLNAGEVTGSVRGSSAYLEAGYYDSVTITLDDPLRQSTTVIPMAHRETDGDESYDFVTSEGADDGPVTTSEGELVIDSATATVLSQVSFEPQTTSDTNVTVQSATLHDGGFVTIHDASLLEGAVFDSVRGTSEYLGPGTHEDVTVALDEFEESSTLIAMPHLDTNGNQQYDFVASEGANDGPYVAKDIVVAPAMVDVSGMGQGSARVTLNNQTANGAAGSVTVSSATLPEGGFLTIHDGTLLDGDALGSVRGTSDYLEAGDHSDIEVSLDEPYTASGSIIAMPHRDTNGNEAYDFVSSEGEADAPYTTSDDEIVLDPAALTVRSASVDFEDQETDGDSVTVASVTMSQGGFVTIHDDTVGDDAIGSVVGTSDYLAAGQSSNVEVDVDISASGQYFAMPHLDTNDNEAYDFVSSEGSADGPYTTEGGDIVLAGAQVTVEESGGDGTETGGQPGFGAVVAVLALLGAALLARRS</sequence>
<keyword evidence="5" id="KW-1185">Reference proteome</keyword>
<dbReference type="OrthoDB" id="239724at2157"/>
<dbReference type="GO" id="GO:0005886">
    <property type="term" value="C:plasma membrane"/>
    <property type="evidence" value="ECO:0007669"/>
    <property type="project" value="UniProtKB-SubCell"/>
</dbReference>
<dbReference type="InterPro" id="IPR055706">
    <property type="entry name" value="Slg1/2_DUF7282"/>
</dbReference>
<dbReference type="InParanoid" id="A0A554NEN0"/>
<feature type="domain" description="DUF7282" evidence="3">
    <location>
        <begin position="290"/>
        <end position="402"/>
    </location>
</feature>
<feature type="domain" description="DUF7282" evidence="3">
    <location>
        <begin position="408"/>
        <end position="520"/>
    </location>
</feature>
<evidence type="ECO:0000256" key="1">
    <source>
        <dbReference type="ARBA" id="ARBA00022729"/>
    </source>
</evidence>
<dbReference type="Pfam" id="PF23951">
    <property type="entry name" value="DUF7282"/>
    <property type="match status" value="7"/>
</dbReference>
<dbReference type="EMBL" id="QMDX01000001">
    <property type="protein sequence ID" value="TSD15843.1"/>
    <property type="molecule type" value="Genomic_DNA"/>
</dbReference>
<feature type="domain" description="DUF7282" evidence="3">
    <location>
        <begin position="53"/>
        <end position="168"/>
    </location>
</feature>
<organism evidence="4 5">
    <name type="scientific">Haloglomus irregulare</name>
    <dbReference type="NCBI Taxonomy" id="2234134"/>
    <lineage>
        <taxon>Archaea</taxon>
        <taxon>Methanobacteriati</taxon>
        <taxon>Methanobacteriota</taxon>
        <taxon>Stenosarchaea group</taxon>
        <taxon>Halobacteria</taxon>
        <taxon>Halobacteriales</taxon>
        <taxon>Natronomonadaceae</taxon>
        <taxon>Haloglomus</taxon>
    </lineage>
</organism>
<keyword evidence="1" id="KW-0732">Signal</keyword>
<reference evidence="4 5" key="1">
    <citation type="submission" date="2018-06" db="EMBL/GenBank/DDBJ databases">
        <title>Natronomonas sp. F16-60 a new haloarchaeon isolated from a solar saltern of Isla Cristina, Huelva, Spain.</title>
        <authorList>
            <person name="Duran-Viseras A."/>
            <person name="Sanchez-Porro C."/>
            <person name="Ventosa A."/>
        </authorList>
    </citation>
    <scope>NUCLEOTIDE SEQUENCE [LARGE SCALE GENOMIC DNA]</scope>
    <source>
        <strain evidence="4 5">F16-60</strain>
    </source>
</reference>
<feature type="domain" description="DUF7282" evidence="3">
    <location>
        <begin position="643"/>
        <end position="758"/>
    </location>
</feature>
<feature type="domain" description="DUF7282" evidence="3">
    <location>
        <begin position="763"/>
        <end position="874"/>
    </location>
</feature>
<dbReference type="RefSeq" id="WP_144260318.1">
    <property type="nucleotide sequence ID" value="NZ_QMDX01000001.1"/>
</dbReference>
<evidence type="ECO:0000259" key="3">
    <source>
        <dbReference type="Pfam" id="PF23951"/>
    </source>
</evidence>
<feature type="domain" description="DUF7282" evidence="3">
    <location>
        <begin position="171"/>
        <end position="281"/>
    </location>
</feature>